<evidence type="ECO:0000313" key="2">
    <source>
        <dbReference type="Proteomes" id="UP000256661"/>
    </source>
</evidence>
<sequence>MSRPPAPSLGRSLTLHMLGDWGTANLHRVCGWLGQGLADRSGPHTRTPIWNGRGYVDNVCAVGRGEVDLAMVTPAAFVVPALDGRGAYEGEAFPHLRAIGAVPHRDRMVVGVRRSLGISTFEELRAARPALRLATSFNDGVNHVGTAAHELLDRSGVDVVGWGGVFVEDERPFESFDRVRNGEADAIVHEAIMLPHWQDIGADLTFLPVERTVLDGLNADFGWPDATLPAGFFPDSPELPTLDFSDFLIVVRTDLPDDVAYALAWLLGETRDLLERQYRHLPPERSPLTYPLDPPTMGRTPIPLHPGAAGYYEALS</sequence>
<dbReference type="Pfam" id="PF16868">
    <property type="entry name" value="NMT1_3"/>
    <property type="match status" value="1"/>
</dbReference>
<comment type="caution">
    <text evidence="1">The sequence shown here is derived from an EMBL/GenBank/DDBJ whole genome shotgun (WGS) entry which is preliminary data.</text>
</comment>
<organism evidence="1 2">
    <name type="scientific">Thermomonospora umbrina</name>
    <dbReference type="NCBI Taxonomy" id="111806"/>
    <lineage>
        <taxon>Bacteria</taxon>
        <taxon>Bacillati</taxon>
        <taxon>Actinomycetota</taxon>
        <taxon>Actinomycetes</taxon>
        <taxon>Streptosporangiales</taxon>
        <taxon>Thermomonosporaceae</taxon>
        <taxon>Thermomonospora</taxon>
    </lineage>
</organism>
<reference evidence="1 2" key="1">
    <citation type="submission" date="2018-08" db="EMBL/GenBank/DDBJ databases">
        <title>Sequencing the genomes of 1000 actinobacteria strains.</title>
        <authorList>
            <person name="Klenk H.-P."/>
        </authorList>
    </citation>
    <scope>NUCLEOTIDE SEQUENCE [LARGE SCALE GENOMIC DNA]</scope>
    <source>
        <strain evidence="1 2">DSM 43927</strain>
    </source>
</reference>
<evidence type="ECO:0000313" key="1">
    <source>
        <dbReference type="EMBL" id="REE95662.1"/>
    </source>
</evidence>
<proteinExistence type="predicted"/>
<accession>A0A3D9SID1</accession>
<evidence type="ECO:0008006" key="3">
    <source>
        <dbReference type="Google" id="ProtNLM"/>
    </source>
</evidence>
<protein>
    <recommendedName>
        <fullName evidence="3">TRAP transporter TAXI family solute receptor</fullName>
    </recommendedName>
</protein>
<dbReference type="EMBL" id="QTTT01000001">
    <property type="protein sequence ID" value="REE95662.1"/>
    <property type="molecule type" value="Genomic_DNA"/>
</dbReference>
<dbReference type="Gene3D" id="3.40.190.10">
    <property type="entry name" value="Periplasmic binding protein-like II"/>
    <property type="match status" value="2"/>
</dbReference>
<dbReference type="InterPro" id="IPR011852">
    <property type="entry name" value="TRAP_TAXI"/>
</dbReference>
<dbReference type="OrthoDB" id="5582316at2"/>
<dbReference type="AlphaFoldDB" id="A0A3D9SID1"/>
<dbReference type="SUPFAM" id="SSF53850">
    <property type="entry name" value="Periplasmic binding protein-like II"/>
    <property type="match status" value="1"/>
</dbReference>
<name>A0A3D9SID1_9ACTN</name>
<dbReference type="PANTHER" id="PTHR42941">
    <property type="entry name" value="SLL1037 PROTEIN"/>
    <property type="match status" value="1"/>
</dbReference>
<keyword evidence="2" id="KW-1185">Reference proteome</keyword>
<dbReference type="PANTHER" id="PTHR42941:SF1">
    <property type="entry name" value="SLL1037 PROTEIN"/>
    <property type="match status" value="1"/>
</dbReference>
<dbReference type="RefSeq" id="WP_116021424.1">
    <property type="nucleotide sequence ID" value="NZ_QTTT01000001.1"/>
</dbReference>
<gene>
    <name evidence="1" type="ORF">DFJ69_1071</name>
</gene>
<dbReference type="Proteomes" id="UP000256661">
    <property type="component" value="Unassembled WGS sequence"/>
</dbReference>